<evidence type="ECO:0000313" key="2">
    <source>
        <dbReference type="EMBL" id="KAF7345104.1"/>
    </source>
</evidence>
<evidence type="ECO:0000313" key="3">
    <source>
        <dbReference type="Proteomes" id="UP000620124"/>
    </source>
</evidence>
<evidence type="ECO:0008006" key="4">
    <source>
        <dbReference type="Google" id="ProtNLM"/>
    </source>
</evidence>
<keyword evidence="3" id="KW-1185">Reference proteome</keyword>
<protein>
    <recommendedName>
        <fullName evidence="4">F-box domain-containing protein</fullName>
    </recommendedName>
</protein>
<keyword evidence="1" id="KW-0175">Coiled coil</keyword>
<dbReference type="AlphaFoldDB" id="A0A8H6XQX2"/>
<feature type="coiled-coil region" evidence="1">
    <location>
        <begin position="65"/>
        <end position="99"/>
    </location>
</feature>
<comment type="caution">
    <text evidence="2">The sequence shown here is derived from an EMBL/GenBank/DDBJ whole genome shotgun (WGS) entry which is preliminary data.</text>
</comment>
<dbReference type="OrthoDB" id="3061689at2759"/>
<organism evidence="2 3">
    <name type="scientific">Mycena venus</name>
    <dbReference type="NCBI Taxonomy" id="2733690"/>
    <lineage>
        <taxon>Eukaryota</taxon>
        <taxon>Fungi</taxon>
        <taxon>Dikarya</taxon>
        <taxon>Basidiomycota</taxon>
        <taxon>Agaricomycotina</taxon>
        <taxon>Agaricomycetes</taxon>
        <taxon>Agaricomycetidae</taxon>
        <taxon>Agaricales</taxon>
        <taxon>Marasmiineae</taxon>
        <taxon>Mycenaceae</taxon>
        <taxon>Mycena</taxon>
    </lineage>
</organism>
<dbReference type="Proteomes" id="UP000620124">
    <property type="component" value="Unassembled WGS sequence"/>
</dbReference>
<gene>
    <name evidence="2" type="ORF">MVEN_01674100</name>
</gene>
<reference evidence="2" key="1">
    <citation type="submission" date="2020-05" db="EMBL/GenBank/DDBJ databases">
        <title>Mycena genomes resolve the evolution of fungal bioluminescence.</title>
        <authorList>
            <person name="Tsai I.J."/>
        </authorList>
    </citation>
    <scope>NUCLEOTIDE SEQUENCE</scope>
    <source>
        <strain evidence="2">CCC161011</strain>
    </source>
</reference>
<dbReference type="EMBL" id="JACAZI010000014">
    <property type="protein sequence ID" value="KAF7345104.1"/>
    <property type="molecule type" value="Genomic_DNA"/>
</dbReference>
<proteinExistence type="predicted"/>
<name>A0A8H6XQX2_9AGAR</name>
<evidence type="ECO:0000256" key="1">
    <source>
        <dbReference type="SAM" id="Coils"/>
    </source>
</evidence>
<accession>A0A8H6XQX2</accession>
<sequence>MCVRTCRAGPKIDVESTALHLAFTLQPRSLSPLESMGSHTESLGPLLRCNDPPSPFQKILVEEILRDKQAELSALGDEISRLESALQTLRSNHAELAAEMTRYTRILSPIRHLPPEIVGEIFLCFSPSMNFHMDLETETRVKLPWKLAHICRLWRTISFSLGQLWAVLDLGYPWGRPQYSAPRLVLGTDDDDDEKAFTELPAPPQASPRLAYHNSEDADGYEIQAALDLIEGCVGLSGSSPLSLRLWMRPFAVFPVLKALLKSSARWQEIVLVDPPRELLNGLSKFDGNLQGLQKIAVAGFCEAAPVFHYAPNLTDLTFLRIIFSFSNGSDIPWSRLTRYCEIDCYWAGTDRLASYRRLTNLLVLCLRVDDDFSQSRVDAVILPNLRAASFHLSRSTPIKVVQYFEMPMLEAFSIEHSDAGQFQVGLPSFSPRLKILRARIHYPPVIAGNLECTLEMFPDLTELSIDVPYLITNASVSRLVPYNDRPPLASKLEILRLSNRSFRHNSCEWRTLADMLQARFRPTMPGISRLQTFEFPVDKWANDGNVTTALQTLRAQNRWNIKVGGECMFPAWDDLYLTTV</sequence>